<dbReference type="AlphaFoldDB" id="A0A375I4X4"/>
<evidence type="ECO:0008006" key="4">
    <source>
        <dbReference type="Google" id="ProtNLM"/>
    </source>
</evidence>
<evidence type="ECO:0000313" key="3">
    <source>
        <dbReference type="Proteomes" id="UP000265962"/>
    </source>
</evidence>
<evidence type="ECO:0000256" key="1">
    <source>
        <dbReference type="SAM" id="Phobius"/>
    </source>
</evidence>
<proteinExistence type="predicted"/>
<dbReference type="Pfam" id="PF10092">
    <property type="entry name" value="DUF2330"/>
    <property type="match status" value="1"/>
</dbReference>
<protein>
    <recommendedName>
        <fullName evidence="4">DUF2330 domain-containing protein</fullName>
    </recommendedName>
</protein>
<dbReference type="Proteomes" id="UP000265962">
    <property type="component" value="Unassembled WGS sequence"/>
</dbReference>
<evidence type="ECO:0000313" key="2">
    <source>
        <dbReference type="EMBL" id="SPF68519.1"/>
    </source>
</evidence>
<dbReference type="EMBL" id="OMOH01000005">
    <property type="protein sequence ID" value="SPF68519.1"/>
    <property type="molecule type" value="Genomic_DNA"/>
</dbReference>
<dbReference type="RefSeq" id="WP_182858623.1">
    <property type="nucleotide sequence ID" value="NZ_OMOH01000005.1"/>
</dbReference>
<feature type="transmembrane region" description="Helical" evidence="1">
    <location>
        <begin position="338"/>
        <end position="360"/>
    </location>
</feature>
<reference evidence="3" key="1">
    <citation type="submission" date="2018-02" db="EMBL/GenBank/DDBJ databases">
        <authorList>
            <person name="Hornung B."/>
        </authorList>
    </citation>
    <scope>NUCLEOTIDE SEQUENCE [LARGE SCALE GENOMIC DNA]</scope>
</reference>
<sequence length="371" mass="39998">MTTATHPRPRPVGAAHGPARLWLHAVLVLLLSGALWFAPRPAVACACGAVVADPGSDSSIGGETSVLSWDGSRETITMVMTMTSSAQDVAWIMPAPAGTTIGLGSMDTLAALQEDSMPRVEHKKDWTPRFPWFAPGGSRTNEEGAVPSVEVEDTSTVGPFEVVTLASDDAGALTDWLVDNGYPDRSELVEPFQEYLDQGWRILAVKLAPEVSDETLHGDLPPMNLSFDTDTPVYPIRLSSMAESAQNVRLYVVSAHRLDISRQAAPDQPLDLLFSGAVPAGDAGMTTGFDGSDQVWLTTYDGRLAPSRISDDFAFTQASFDEPYQRVITYWDHTPGEWLGLAITVAVPLVVLAAVVAVLVRRARSRARARR</sequence>
<name>A0A375I4X4_9ACTN</name>
<keyword evidence="3" id="KW-1185">Reference proteome</keyword>
<keyword evidence="1" id="KW-1133">Transmembrane helix</keyword>
<gene>
    <name evidence="2" type="ORF">PROPJV5_1499</name>
</gene>
<keyword evidence="1" id="KW-0472">Membrane</keyword>
<dbReference type="InterPro" id="IPR019283">
    <property type="entry name" value="DUF2330"/>
</dbReference>
<feature type="transmembrane region" description="Helical" evidence="1">
    <location>
        <begin position="21"/>
        <end position="38"/>
    </location>
</feature>
<organism evidence="2 3">
    <name type="scientific">Propionibacterium ruminifibrarum</name>
    <dbReference type="NCBI Taxonomy" id="1962131"/>
    <lineage>
        <taxon>Bacteria</taxon>
        <taxon>Bacillati</taxon>
        <taxon>Actinomycetota</taxon>
        <taxon>Actinomycetes</taxon>
        <taxon>Propionibacteriales</taxon>
        <taxon>Propionibacteriaceae</taxon>
        <taxon>Propionibacterium</taxon>
    </lineage>
</organism>
<accession>A0A375I4X4</accession>
<keyword evidence="1" id="KW-0812">Transmembrane</keyword>